<feature type="domain" description="GH18" evidence="3">
    <location>
        <begin position="210"/>
        <end position="527"/>
    </location>
</feature>
<dbReference type="InterPro" id="IPR029070">
    <property type="entry name" value="Chitinase_insertion_sf"/>
</dbReference>
<evidence type="ECO:0000256" key="2">
    <source>
        <dbReference type="SAM" id="SignalP"/>
    </source>
</evidence>
<keyword evidence="1" id="KW-0472">Membrane</keyword>
<protein>
    <submittedName>
        <fullName evidence="4">Glycosyl hydrolase family 18 (Putative chitinase)</fullName>
    </submittedName>
</protein>
<organism evidence="4 5">
    <name type="scientific">Pedobacter nutrimenti</name>
    <dbReference type="NCBI Taxonomy" id="1241337"/>
    <lineage>
        <taxon>Bacteria</taxon>
        <taxon>Pseudomonadati</taxon>
        <taxon>Bacteroidota</taxon>
        <taxon>Sphingobacteriia</taxon>
        <taxon>Sphingobacteriales</taxon>
        <taxon>Sphingobacteriaceae</taxon>
        <taxon>Pedobacter</taxon>
    </lineage>
</organism>
<keyword evidence="2" id="KW-0732">Signal</keyword>
<dbReference type="AlphaFoldDB" id="A0A318UU07"/>
<dbReference type="PANTHER" id="PTHR46066">
    <property type="entry name" value="CHITINASE DOMAIN-CONTAINING PROTEIN 1 FAMILY MEMBER"/>
    <property type="match status" value="1"/>
</dbReference>
<dbReference type="Gene3D" id="3.20.20.80">
    <property type="entry name" value="Glycosidases"/>
    <property type="match status" value="1"/>
</dbReference>
<dbReference type="RefSeq" id="WP_110830196.1">
    <property type="nucleotide sequence ID" value="NZ_QKLU01000003.1"/>
</dbReference>
<dbReference type="GO" id="GO:0008061">
    <property type="term" value="F:chitin binding"/>
    <property type="evidence" value="ECO:0007669"/>
    <property type="project" value="InterPro"/>
</dbReference>
<sequence>MRTLLFILLAVFLSTSSFAAKEVDLNHRSTIQSTQQDSSKKKISLLKRLANAFKFRANSHAREKIRVIRIIDTLIKDSVLLSGKAFTKDQLSLKDSVESRLASFYEILRKIQSDYEKNKPVIIPECHECPSENKTPDPQKEAADQEKLNNDKYIDGLIKAILGTEKNQPPSTPDTKPERLALIRKLAQQSHIFKDTLNKKFERERMVKLKQAAEVWGFHPYNSGEIDLNYRVFSTIVIDAFVLNGSNGRSMNDLDLKNFEVSRRAKVMGSRLIMGITSDNVNTNTFLQSSFAQTQFTSKIISILAQNNMEGLNIKFSGVNNKLSVHLLNFISALSRECKKNNRNFILSLTIPAFDIARGYNLAALAPFTDRFLIDFREKLPGGPGPLAPLKQQSDYSIETCVSRYLNAYNLLPSKLIILLPYYGIKWDFDKKGKGKNPISLSYNKIRARYQFAPISYDEQTASAIIEVSDTTGKVNEKIWFDNEYTLGKKFDFALSEGLAGVAIWDLTADIGYGELADELAYKFLVPDTITTRVTDLNLQNQKFGWEYIIRNLKTYYFVLGHPCDTAHNYVDRTLLSYINIILIVICAGLAIFCFSRLRTRGDEWPAKKTMFIITGLMTFTLITFGFAWIFLDPNIPWFGLDKECIDMPFLVLYLIILTGIGLGILLMWLLLFPIVRQEDTP</sequence>
<comment type="caution">
    <text evidence="4">The sequence shown here is derived from an EMBL/GenBank/DDBJ whole genome shotgun (WGS) entry which is preliminary data.</text>
</comment>
<keyword evidence="1" id="KW-0812">Transmembrane</keyword>
<evidence type="ECO:0000313" key="4">
    <source>
        <dbReference type="EMBL" id="PYF75129.1"/>
    </source>
</evidence>
<gene>
    <name evidence="4" type="ORF">B0O44_103578</name>
</gene>
<dbReference type="GO" id="GO:0016787">
    <property type="term" value="F:hydrolase activity"/>
    <property type="evidence" value="ECO:0007669"/>
    <property type="project" value="UniProtKB-KW"/>
</dbReference>
<dbReference type="Proteomes" id="UP000248198">
    <property type="component" value="Unassembled WGS sequence"/>
</dbReference>
<dbReference type="EMBL" id="QKLU01000003">
    <property type="protein sequence ID" value="PYF75129.1"/>
    <property type="molecule type" value="Genomic_DNA"/>
</dbReference>
<dbReference type="SMART" id="SM00636">
    <property type="entry name" value="Glyco_18"/>
    <property type="match status" value="1"/>
</dbReference>
<feature type="signal peptide" evidence="2">
    <location>
        <begin position="1"/>
        <end position="19"/>
    </location>
</feature>
<evidence type="ECO:0000313" key="5">
    <source>
        <dbReference type="Proteomes" id="UP000248198"/>
    </source>
</evidence>
<dbReference type="InterPro" id="IPR011583">
    <property type="entry name" value="Chitinase_II/V-like_cat"/>
</dbReference>
<dbReference type="PROSITE" id="PS51910">
    <property type="entry name" value="GH18_2"/>
    <property type="match status" value="1"/>
</dbReference>
<evidence type="ECO:0000256" key="1">
    <source>
        <dbReference type="SAM" id="Phobius"/>
    </source>
</evidence>
<evidence type="ECO:0000259" key="3">
    <source>
        <dbReference type="PROSITE" id="PS51910"/>
    </source>
</evidence>
<feature type="transmembrane region" description="Helical" evidence="1">
    <location>
        <begin position="575"/>
        <end position="598"/>
    </location>
</feature>
<dbReference type="GO" id="GO:0005975">
    <property type="term" value="P:carbohydrate metabolic process"/>
    <property type="evidence" value="ECO:0007669"/>
    <property type="project" value="InterPro"/>
</dbReference>
<dbReference type="InterPro" id="IPR017853">
    <property type="entry name" value="GH"/>
</dbReference>
<keyword evidence="5" id="KW-1185">Reference proteome</keyword>
<keyword evidence="1" id="KW-1133">Transmembrane helix</keyword>
<dbReference type="Gene3D" id="3.10.50.10">
    <property type="match status" value="1"/>
</dbReference>
<feature type="transmembrane region" description="Helical" evidence="1">
    <location>
        <begin position="610"/>
        <end position="632"/>
    </location>
</feature>
<dbReference type="PANTHER" id="PTHR46066:SF2">
    <property type="entry name" value="CHITINASE DOMAIN-CONTAINING PROTEIN 1"/>
    <property type="match status" value="1"/>
</dbReference>
<name>A0A318UU07_9SPHI</name>
<dbReference type="InterPro" id="IPR001223">
    <property type="entry name" value="Glyco_hydro18_cat"/>
</dbReference>
<keyword evidence="4" id="KW-0378">Hydrolase</keyword>
<dbReference type="OrthoDB" id="9766299at2"/>
<feature type="transmembrane region" description="Helical" evidence="1">
    <location>
        <begin position="652"/>
        <end position="676"/>
    </location>
</feature>
<reference evidence="4 5" key="1">
    <citation type="submission" date="2018-06" db="EMBL/GenBank/DDBJ databases">
        <title>Genomic Encyclopedia of Archaeal and Bacterial Type Strains, Phase II (KMG-II): from individual species to whole genera.</title>
        <authorList>
            <person name="Goeker M."/>
        </authorList>
    </citation>
    <scope>NUCLEOTIDE SEQUENCE [LARGE SCALE GENOMIC DNA]</scope>
    <source>
        <strain evidence="4 5">DSM 27372</strain>
    </source>
</reference>
<dbReference type="Pfam" id="PF00704">
    <property type="entry name" value="Glyco_hydro_18"/>
    <property type="match status" value="1"/>
</dbReference>
<dbReference type="SUPFAM" id="SSF51445">
    <property type="entry name" value="(Trans)glycosidases"/>
    <property type="match status" value="1"/>
</dbReference>
<feature type="chain" id="PRO_5016342295" evidence="2">
    <location>
        <begin position="20"/>
        <end position="682"/>
    </location>
</feature>
<accession>A0A318UU07</accession>
<proteinExistence type="predicted"/>